<dbReference type="Gene3D" id="3.90.550.10">
    <property type="entry name" value="Spore Coat Polysaccharide Biosynthesis Protein SpsA, Chain A"/>
    <property type="match status" value="1"/>
</dbReference>
<reference evidence="2 3" key="2">
    <citation type="journal article" date="2018" name="Int. J. Syst. Evol. Microbiol.">
        <title>Marinobacterium aestuarii sp. nov., a benzene-degrading marine bacterium isolated from estuary sediment.</title>
        <authorList>
            <person name="Bae S.S."/>
            <person name="Jung J."/>
            <person name="Chung D."/>
            <person name="Baek K."/>
        </authorList>
    </citation>
    <scope>NUCLEOTIDE SEQUENCE [LARGE SCALE GENOMIC DNA]</scope>
    <source>
        <strain evidence="2 3">ST58-10</strain>
    </source>
</reference>
<protein>
    <recommendedName>
        <fullName evidence="1">Glycosyltransferase 2-like domain-containing protein</fullName>
    </recommendedName>
</protein>
<dbReference type="PANTHER" id="PTHR22916:SF3">
    <property type="entry name" value="UDP-GLCNAC:BETAGAL BETA-1,3-N-ACETYLGLUCOSAMINYLTRANSFERASE-LIKE PROTEIN 1"/>
    <property type="match status" value="1"/>
</dbReference>
<dbReference type="KEGG" id="mars:A8C75_08225"/>
<keyword evidence="3" id="KW-1185">Reference proteome</keyword>
<evidence type="ECO:0000313" key="3">
    <source>
        <dbReference type="Proteomes" id="UP000078070"/>
    </source>
</evidence>
<accession>A0A1A9EX93</accession>
<evidence type="ECO:0000313" key="2">
    <source>
        <dbReference type="EMBL" id="ANG62477.1"/>
    </source>
</evidence>
<dbReference type="CDD" id="cd00761">
    <property type="entry name" value="Glyco_tranf_GTA_type"/>
    <property type="match status" value="1"/>
</dbReference>
<dbReference type="InterPro" id="IPR029044">
    <property type="entry name" value="Nucleotide-diphossugar_trans"/>
</dbReference>
<reference evidence="3" key="1">
    <citation type="submission" date="2016-05" db="EMBL/GenBank/DDBJ databases">
        <authorList>
            <person name="Baek K."/>
            <person name="Yang S.-J."/>
        </authorList>
    </citation>
    <scope>NUCLEOTIDE SEQUENCE [LARGE SCALE GENOMIC DNA]</scope>
    <source>
        <strain evidence="3">ST58-10</strain>
    </source>
</reference>
<dbReference type="InterPro" id="IPR001173">
    <property type="entry name" value="Glyco_trans_2-like"/>
</dbReference>
<proteinExistence type="predicted"/>
<dbReference type="RefSeq" id="WP_067380589.1">
    <property type="nucleotide sequence ID" value="NZ_CP015839.1"/>
</dbReference>
<gene>
    <name evidence="2" type="ORF">A8C75_08225</name>
</gene>
<dbReference type="SUPFAM" id="SSF53448">
    <property type="entry name" value="Nucleotide-diphospho-sugar transferases"/>
    <property type="match status" value="1"/>
</dbReference>
<organism evidence="2 3">
    <name type="scientific">Marinobacterium aestuarii</name>
    <dbReference type="NCBI Taxonomy" id="1821621"/>
    <lineage>
        <taxon>Bacteria</taxon>
        <taxon>Pseudomonadati</taxon>
        <taxon>Pseudomonadota</taxon>
        <taxon>Gammaproteobacteria</taxon>
        <taxon>Oceanospirillales</taxon>
        <taxon>Oceanospirillaceae</taxon>
        <taxon>Marinobacterium</taxon>
    </lineage>
</organism>
<feature type="domain" description="Glycosyltransferase 2-like" evidence="1">
    <location>
        <begin position="9"/>
        <end position="126"/>
    </location>
</feature>
<dbReference type="STRING" id="1821621.A8C75_08225"/>
<dbReference type="EMBL" id="CP015839">
    <property type="protein sequence ID" value="ANG62477.1"/>
    <property type="molecule type" value="Genomic_DNA"/>
</dbReference>
<dbReference type="AlphaFoldDB" id="A0A1A9EX93"/>
<name>A0A1A9EX93_9GAMM</name>
<dbReference type="Proteomes" id="UP000078070">
    <property type="component" value="Chromosome"/>
</dbReference>
<sequence length="312" mass="36218">MQNDLPLVSIIIPVYNGEKYIGECIQSVVDQSYPTKEIIVVDDGSSDHSRQVVESFGGQVHYFYQPNSGSAVARNTGIEQAKGRYIAFNDGDDLWSPDRLHQQVRFLEEHPEYGVATGRFQHVDQHFKLKSAVPVDSTSAPVIDEAMSGWVYHTLFECSWYHIIAALVRVEVLEKVRFNPDFRRGQDYDFWLQLAHHTRIAQLESNYAYYRKNEESISHKPHLRNYRAEIMEHNLCTHGASSRDGRSISQGKLNRLFYNVWFEYGYELFLAGWYRRALKAFNIARRKAPLSFSSYKFIVRCLVKLHQDRSPA</sequence>
<dbReference type="PANTHER" id="PTHR22916">
    <property type="entry name" value="GLYCOSYLTRANSFERASE"/>
    <property type="match status" value="1"/>
</dbReference>
<evidence type="ECO:0000259" key="1">
    <source>
        <dbReference type="Pfam" id="PF00535"/>
    </source>
</evidence>
<dbReference type="GO" id="GO:0016758">
    <property type="term" value="F:hexosyltransferase activity"/>
    <property type="evidence" value="ECO:0007669"/>
    <property type="project" value="UniProtKB-ARBA"/>
</dbReference>
<dbReference type="OrthoDB" id="9801954at2"/>
<dbReference type="Pfam" id="PF00535">
    <property type="entry name" value="Glycos_transf_2"/>
    <property type="match status" value="1"/>
</dbReference>